<evidence type="ECO:0000313" key="2">
    <source>
        <dbReference type="Proteomes" id="UP000243459"/>
    </source>
</evidence>
<name>A0A5P1ESG5_ASPOF</name>
<sequence>MIEGLKTSDAQKSSKVDRLLRKLQESNKKARHLSKQVTQVLQDKDHDAVEVEVESQATRHARDKLAEEELAQVRLQKEGAHREVLEL</sequence>
<accession>A0A5P1ESG5</accession>
<evidence type="ECO:0000313" key="1">
    <source>
        <dbReference type="EMBL" id="ONK68988.1"/>
    </source>
</evidence>
<dbReference type="Proteomes" id="UP000243459">
    <property type="component" value="Chromosome 5"/>
</dbReference>
<dbReference type="Gramene" id="ONK68988">
    <property type="protein sequence ID" value="ONK68988"/>
    <property type="gene ID" value="A4U43_C05F18110"/>
</dbReference>
<dbReference type="AlphaFoldDB" id="A0A5P1ESG5"/>
<dbReference type="EMBL" id="CM007385">
    <property type="protein sequence ID" value="ONK68988.1"/>
    <property type="molecule type" value="Genomic_DNA"/>
</dbReference>
<reference evidence="2" key="1">
    <citation type="journal article" date="2017" name="Nat. Commun.">
        <title>The asparagus genome sheds light on the origin and evolution of a young Y chromosome.</title>
        <authorList>
            <person name="Harkess A."/>
            <person name="Zhou J."/>
            <person name="Xu C."/>
            <person name="Bowers J.E."/>
            <person name="Van der Hulst R."/>
            <person name="Ayyampalayam S."/>
            <person name="Mercati F."/>
            <person name="Riccardi P."/>
            <person name="McKain M.R."/>
            <person name="Kakrana A."/>
            <person name="Tang H."/>
            <person name="Ray J."/>
            <person name="Groenendijk J."/>
            <person name="Arikit S."/>
            <person name="Mathioni S.M."/>
            <person name="Nakano M."/>
            <person name="Shan H."/>
            <person name="Telgmann-Rauber A."/>
            <person name="Kanno A."/>
            <person name="Yue Z."/>
            <person name="Chen H."/>
            <person name="Li W."/>
            <person name="Chen Y."/>
            <person name="Xu X."/>
            <person name="Zhang Y."/>
            <person name="Luo S."/>
            <person name="Chen H."/>
            <person name="Gao J."/>
            <person name="Mao Z."/>
            <person name="Pires J.C."/>
            <person name="Luo M."/>
            <person name="Kudrna D."/>
            <person name="Wing R.A."/>
            <person name="Meyers B.C."/>
            <person name="Yi K."/>
            <person name="Kong H."/>
            <person name="Lavrijsen P."/>
            <person name="Sunseri F."/>
            <person name="Falavigna A."/>
            <person name="Ye Y."/>
            <person name="Leebens-Mack J.H."/>
            <person name="Chen G."/>
        </authorList>
    </citation>
    <scope>NUCLEOTIDE SEQUENCE [LARGE SCALE GENOMIC DNA]</scope>
    <source>
        <strain evidence="2">cv. DH0086</strain>
    </source>
</reference>
<gene>
    <name evidence="1" type="ORF">A4U43_C05F18110</name>
</gene>
<protein>
    <submittedName>
        <fullName evidence="1">Uncharacterized protein</fullName>
    </submittedName>
</protein>
<keyword evidence="2" id="KW-1185">Reference proteome</keyword>
<proteinExistence type="predicted"/>
<organism evidence="1 2">
    <name type="scientific">Asparagus officinalis</name>
    <name type="common">Garden asparagus</name>
    <dbReference type="NCBI Taxonomy" id="4686"/>
    <lineage>
        <taxon>Eukaryota</taxon>
        <taxon>Viridiplantae</taxon>
        <taxon>Streptophyta</taxon>
        <taxon>Embryophyta</taxon>
        <taxon>Tracheophyta</taxon>
        <taxon>Spermatophyta</taxon>
        <taxon>Magnoliopsida</taxon>
        <taxon>Liliopsida</taxon>
        <taxon>Asparagales</taxon>
        <taxon>Asparagaceae</taxon>
        <taxon>Asparagoideae</taxon>
        <taxon>Asparagus</taxon>
    </lineage>
</organism>